<feature type="compositionally biased region" description="Polar residues" evidence="1">
    <location>
        <begin position="959"/>
        <end position="969"/>
    </location>
</feature>
<dbReference type="OrthoDB" id="5963614at2759"/>
<gene>
    <name evidence="3" type="ORF">DGYR_LOCUS1330</name>
</gene>
<dbReference type="GO" id="GO:0005777">
    <property type="term" value="C:peroxisome"/>
    <property type="evidence" value="ECO:0007669"/>
    <property type="project" value="InterPro"/>
</dbReference>
<feature type="region of interest" description="Disordered" evidence="1">
    <location>
        <begin position="2652"/>
        <end position="2682"/>
    </location>
</feature>
<feature type="compositionally biased region" description="Polar residues" evidence="1">
    <location>
        <begin position="922"/>
        <end position="948"/>
    </location>
</feature>
<feature type="compositionally biased region" description="Basic and acidic residues" evidence="1">
    <location>
        <begin position="313"/>
        <end position="329"/>
    </location>
</feature>
<dbReference type="Pfam" id="PF14909">
    <property type="entry name" value="SPATA6"/>
    <property type="match status" value="1"/>
</dbReference>
<reference evidence="3 4" key="1">
    <citation type="submission" date="2020-08" db="EMBL/GenBank/DDBJ databases">
        <authorList>
            <person name="Hejnol A."/>
        </authorList>
    </citation>
    <scope>NUCLEOTIDE SEQUENCE [LARGE SCALE GENOMIC DNA]</scope>
</reference>
<feature type="region of interest" description="Disordered" evidence="1">
    <location>
        <begin position="904"/>
        <end position="983"/>
    </location>
</feature>
<feature type="compositionally biased region" description="Low complexity" evidence="1">
    <location>
        <begin position="2661"/>
        <end position="2682"/>
    </location>
</feature>
<dbReference type="InterPro" id="IPR033228">
    <property type="entry name" value="SZT2"/>
</dbReference>
<proteinExistence type="predicted"/>
<feature type="compositionally biased region" description="Low complexity" evidence="1">
    <location>
        <begin position="205"/>
        <end position="214"/>
    </location>
</feature>
<sequence>MTQAVKKACEKPGEKKQVQFGGVVEYIPFSFNLPLLLPYCQLVELTFSSYVQDLNSLPITNSKLHKQLNLSHSQTSYLKIDEDGNHPIEILYNQFLSSIEKLHDKQYDLTKSDCEQLIELIKARRRSDDAISCPILFDRSDSDVPEWKCFLKTVENQGQQLSITFVPKSYADFIMLVCDNEFIKERSEKPSRRRSRNKGPDVGLSPKSSPSTDESSAKNITDSDSDLKRDFPEIDSCTEKGSQYSWKSLIIPVYVFSSNLDSLKQSLYRRDASRPCDVYDNFTFQRQPNRESSENSKEDKNRRINSPYRKKRLDSEGDRRCRNESESSWKGRQRSKSGDKNYIYDATTRKLCVYLRETYLRCFVAGIFKSLRRNFYVDKNDAERINEICEEHILHEIDISLFLQHVCGHCTTEENEDDSSVTKLINIHEDLCEKVSDLHQNIQERYQAILNKYFQKIPTAPELYYYCGNKPQKGQYEETFKVDTEEILKFSLIDDKSLDNTATCPEDKASNLSIKDEESTSEEDDDDDFSLVQFDGELGCNEAVNPLFVTFWCTIRLSKKSLDMDSMPLTNLPVCFKNLDDCIDLEQDLNLNDFRITLDIYCLTLSPVDEDVLSDSADRSFLQRMTSINSDYIDTTIPKAEDEETLEEYGDIHTKMIFSHHHYPNIPQSQQNSLSSCRKRIQWLLEDEIVSAKRSLPVSEHSLSMVADHVDGTRKMRTEEVFDNDLNLSTFYYEEVPLRFVFGPDESYEHFVEHFENIELKSYKLEKMGQFYYACSNEIPITVAEISDENDDILVITDSGAEPVITEYIRQNSCPISEATKVIVETTESRSSSPNSESSSSILVLHDDDSNRSSFCLDETASCASSLTVVGTSFKEGFTENPKLREDTASNLLLAAEKVEKIRDNTLAQSPTRDKTKVKSDSIPTVNKQVNDLKKSISTPVSRQPSGTRSRHHSGLHTPLSTVDLSSRGSAVGEEGYDGDESNIGESDIDIGPHDKHLNATPYNFWLIFKLEHDKVTVYLHTREMWSNEVTNTKHKSLFTDVIRQIKKNNKTVNQKLLLDDLFNTKICDMLLVDNDEGDVKWSNANDKKRGSDSESDHEEEKNIFDRRFYQPGFFACDSVWHHEFKLHQRLQQRATSNLKNVFEKVMRPFKVKNRGKLYVLKDEEKNRVFYFTLEEKDKDDKEVAPQKSGSSKEGSSEAEYVELVVYGISEPTSAVTQDLVKHIQKALDDQVLSLLYLLLGRNVSARLNSKDVKFLQGETIDDQPAEIIQVNIPQLPIVVVNGESLMYYLRQNLKVFLNTPKYLSNDEDNLFRNYTIDTAPPIKETDIFMNRSNTNIGLAVIHLSVVDGSGKETQFLRSYLKPRYDNYKSSPHKDSLFSVVAASPYEGEAKQSPGPTALIKFSIWERGSVGLLQLRDQLILALTHSICDVIMEYQILTAPICQSDKSDRNMDSFKSAPPSPSCKKYGPFHQAESLSPVARELQFDTNLKTKRSKSFIFGETAKSRWKSGSSVPKVNLQLEPVSLLRAVPSSIDAEDQHHIALKYEKGEIGNLHYIMADLMPQWFSCCESLGVPSIKKVSLNLQSQTAIDYVLHDLRVKIQTLPYFLTCRVFKRNNQNDYVNYKPSRSPILMQNPSQCKVDELAKIDYILVARDYDHWCSFIEFDDNLHDPIKSIKKRKKDLQKWEGVSNTALAEDATEKSQSQFIPRQNFLFLTESDKTFNLWTYNWVTQTMDTLSDYLTKIIHWHNLRDHVLNSIVHQKMGLFQHKKMTELPNELKSKNHLTTASSEVDLLVKYTSAPTNELNKRSRSKQNLSNSKSRLEEKGGFDAIYRGRNPPLPLHADPKYGILRDPLHRHGGQMLELRGGAVIEREENETLRQVQNNWNKNKYSGPPPISRVTVELIKKKSRLIHQVSTPLLFEQPKREVPITSRRPSLQTSDYTDGNAFYFEKKSRHNSGASNKNVKVDKRIDDVVAKLKSEEDSCLNKIKFEFILQYINYFETEFSFKRVTFLSMDSGPPTSKPLARRRSSVLSNNLQYLTYLQKVAFLGGIVLLEIGFSSNSFVVNVFAYECNRHMSYRQFPYHSDLFTKDCDKYKEITHVHSFSNDFHLRLLSEDVKAILNGQKTAVDFDIITFLHSLVHYFQYPPTFARNYVVRGEFSKALTGTNSEQVFEYMLAHGKTFGLTEIKIRKTDDFHSFSATDDRALVAQKIIDRENLPNNIPEYVVTTIISRDLSTPPERLKFTFFVILTTEIVTYPNQSWFDEKKVTEEMSDETFSATDQLKMSLDDHIWADKEVVYDPKTNYMGFSNAHQTPVYNIAVREADGLRKKIVELTDIFVMHQRIDALWDRILELPTTTKEQKRSKKKELKPLTVESINQSLKNVERIDITHIDRRLSFLKNLNLSQYISLVDIIQQKKSLQFRQYISEGSRCSIVISKNKTILILLEIEDEMGVTEVSIVQKKPISESKGQTDETFTDLSELYDHIEEFVDCCCFFLWSHFISCPGVWLPHKEQVYLCVRLFGQYRCTQLIEPIFPLIFNESFTFDKIFYTAYKPEQLCHRMEEELVHIELVQLSDTRAGRRILAEYQISAKEFLFPYPTFSPSYSSTDRQILLERGLSFPGISPKMEFSTRTNIQETCIAAVTGFEPSIFTKKMAKKSRSRIRSASPTRRSNSSSPGYSPSYSRPTVAAANHCRSSLEGRFSCLDICNGNPIETDTDTRPPFVVRKVEKSLISRTPGGLDYSSKRKKNKSKQSECSHVSTPFLDKKCAVCHLYKRYLGKSYIGHPLFHKKIKSKVVKEPNGTHIHFHEYSDDDWTDEDVPELATTNGNYRPSYRSASPTLHRPSLKERFADYATSFDSLDHLAVDFELAKNRRYYPYY</sequence>
<feature type="region of interest" description="Disordered" evidence="1">
    <location>
        <begin position="1800"/>
        <end position="1820"/>
    </location>
</feature>
<feature type="region of interest" description="Disordered" evidence="1">
    <location>
        <begin position="283"/>
        <end position="337"/>
    </location>
</feature>
<organism evidence="3 4">
    <name type="scientific">Dimorphilus gyrociliatus</name>
    <dbReference type="NCBI Taxonomy" id="2664684"/>
    <lineage>
        <taxon>Eukaryota</taxon>
        <taxon>Metazoa</taxon>
        <taxon>Spiralia</taxon>
        <taxon>Lophotrochozoa</taxon>
        <taxon>Annelida</taxon>
        <taxon>Polychaeta</taxon>
        <taxon>Polychaeta incertae sedis</taxon>
        <taxon>Dinophilidae</taxon>
        <taxon>Dimorphilus</taxon>
    </lineage>
</organism>
<feature type="domain" description="Spermatogenesis-associated protein 6 N-terminal" evidence="2">
    <location>
        <begin position="2497"/>
        <end position="2632"/>
    </location>
</feature>
<dbReference type="PANTHER" id="PTHR14918:SF3">
    <property type="entry name" value="KICSTOR COMPLEX PROTEIN SZT2"/>
    <property type="match status" value="1"/>
</dbReference>
<feature type="compositionally biased region" description="Basic and acidic residues" evidence="1">
    <location>
        <begin position="505"/>
        <end position="518"/>
    </location>
</feature>
<dbReference type="Proteomes" id="UP000549394">
    <property type="component" value="Unassembled WGS sequence"/>
</dbReference>
<feature type="compositionally biased region" description="Basic and acidic residues" evidence="1">
    <location>
        <begin position="288"/>
        <end position="302"/>
    </location>
</feature>
<accession>A0A7I8V974</accession>
<dbReference type="EMBL" id="CAJFCJ010000002">
    <property type="protein sequence ID" value="CAD5112132.1"/>
    <property type="molecule type" value="Genomic_DNA"/>
</dbReference>
<dbReference type="PANTHER" id="PTHR14918">
    <property type="entry name" value="KICSTOR COMPLEX PROTEIN SZT2"/>
    <property type="match status" value="1"/>
</dbReference>
<keyword evidence="4" id="KW-1185">Reference proteome</keyword>
<feature type="region of interest" description="Disordered" evidence="1">
    <location>
        <begin position="2732"/>
        <end position="2753"/>
    </location>
</feature>
<feature type="region of interest" description="Disordered" evidence="1">
    <location>
        <begin position="187"/>
        <end position="227"/>
    </location>
</feature>
<protein>
    <submittedName>
        <fullName evidence="3">DgyrCDS1371</fullName>
    </submittedName>
</protein>
<evidence type="ECO:0000313" key="3">
    <source>
        <dbReference type="EMBL" id="CAD5112132.1"/>
    </source>
</evidence>
<feature type="region of interest" description="Disordered" evidence="1">
    <location>
        <begin position="504"/>
        <end position="527"/>
    </location>
</feature>
<name>A0A7I8V974_9ANNE</name>
<comment type="caution">
    <text evidence="3">The sequence shown here is derived from an EMBL/GenBank/DDBJ whole genome shotgun (WGS) entry which is preliminary data.</text>
</comment>
<evidence type="ECO:0000256" key="1">
    <source>
        <dbReference type="SAM" id="MobiDB-lite"/>
    </source>
</evidence>
<evidence type="ECO:0000313" key="4">
    <source>
        <dbReference type="Proteomes" id="UP000549394"/>
    </source>
</evidence>
<dbReference type="InterPro" id="IPR032732">
    <property type="entry name" value="SPATA6_N"/>
</dbReference>
<evidence type="ECO:0000259" key="2">
    <source>
        <dbReference type="Pfam" id="PF14909"/>
    </source>
</evidence>